<dbReference type="PANTHER" id="PTHR23510:SF25">
    <property type="entry name" value="MFS DOMAIN-CONTAINING PROTEIN"/>
    <property type="match status" value="1"/>
</dbReference>
<keyword evidence="7" id="KW-1185">Reference proteome</keyword>
<evidence type="ECO:0000256" key="5">
    <source>
        <dbReference type="SAM" id="Phobius"/>
    </source>
</evidence>
<feature type="transmembrane region" description="Helical" evidence="5">
    <location>
        <begin position="408"/>
        <end position="428"/>
    </location>
</feature>
<evidence type="ECO:0000256" key="4">
    <source>
        <dbReference type="ARBA" id="ARBA00023136"/>
    </source>
</evidence>
<proteinExistence type="predicted"/>
<dbReference type="InterPro" id="IPR051068">
    <property type="entry name" value="MFS_Domain-Containing_Protein"/>
</dbReference>
<dbReference type="SUPFAM" id="SSF103473">
    <property type="entry name" value="MFS general substrate transporter"/>
    <property type="match status" value="1"/>
</dbReference>
<feature type="transmembrane region" description="Helical" evidence="5">
    <location>
        <begin position="186"/>
        <end position="203"/>
    </location>
</feature>
<dbReference type="PANTHER" id="PTHR23510">
    <property type="entry name" value="INNER MEMBRANE TRANSPORT PROTEIN YAJR"/>
    <property type="match status" value="1"/>
</dbReference>
<evidence type="ECO:0000256" key="1">
    <source>
        <dbReference type="ARBA" id="ARBA00004141"/>
    </source>
</evidence>
<evidence type="ECO:0008006" key="8">
    <source>
        <dbReference type="Google" id="ProtNLM"/>
    </source>
</evidence>
<keyword evidence="4 5" id="KW-0472">Membrane</keyword>
<protein>
    <recommendedName>
        <fullName evidence="8">MFS domain-containing protein</fullName>
    </recommendedName>
</protein>
<comment type="subcellular location">
    <subcellularLocation>
        <location evidence="1">Membrane</location>
        <topology evidence="1">Multi-pass membrane protein</topology>
    </subcellularLocation>
</comment>
<dbReference type="GO" id="GO:0022857">
    <property type="term" value="F:transmembrane transporter activity"/>
    <property type="evidence" value="ECO:0007669"/>
    <property type="project" value="InterPro"/>
</dbReference>
<evidence type="ECO:0000256" key="3">
    <source>
        <dbReference type="ARBA" id="ARBA00022989"/>
    </source>
</evidence>
<accession>A0A811KYD5</accession>
<dbReference type="Proteomes" id="UP000614601">
    <property type="component" value="Unassembled WGS sequence"/>
</dbReference>
<reference evidence="6" key="1">
    <citation type="submission" date="2020-09" db="EMBL/GenBank/DDBJ databases">
        <authorList>
            <person name="Kikuchi T."/>
        </authorList>
    </citation>
    <scope>NUCLEOTIDE SEQUENCE</scope>
    <source>
        <strain evidence="6">SH1</strain>
    </source>
</reference>
<dbReference type="Pfam" id="PF07690">
    <property type="entry name" value="MFS_1"/>
    <property type="match status" value="1"/>
</dbReference>
<feature type="transmembrane region" description="Helical" evidence="5">
    <location>
        <begin position="105"/>
        <end position="123"/>
    </location>
</feature>
<feature type="transmembrane region" description="Helical" evidence="5">
    <location>
        <begin position="368"/>
        <end position="387"/>
    </location>
</feature>
<dbReference type="Gene3D" id="1.20.1250.20">
    <property type="entry name" value="MFS general substrate transporter like domains"/>
    <property type="match status" value="1"/>
</dbReference>
<dbReference type="InterPro" id="IPR011701">
    <property type="entry name" value="MFS"/>
</dbReference>
<feature type="transmembrane region" description="Helical" evidence="5">
    <location>
        <begin position="80"/>
        <end position="99"/>
    </location>
</feature>
<dbReference type="InterPro" id="IPR036259">
    <property type="entry name" value="MFS_trans_sf"/>
</dbReference>
<name>A0A811KYD5_9BILA</name>
<gene>
    <name evidence="6" type="ORF">BOKJ2_LOCUS9262</name>
</gene>
<comment type="caution">
    <text evidence="6">The sequence shown here is derived from an EMBL/GenBank/DDBJ whole genome shotgun (WGS) entry which is preliminary data.</text>
</comment>
<keyword evidence="3 5" id="KW-1133">Transmembrane helix</keyword>
<feature type="transmembrane region" description="Helical" evidence="5">
    <location>
        <begin position="143"/>
        <end position="166"/>
    </location>
</feature>
<sequence>MSMETDWRSVYILTSIGFLMTFRVSAMGSGIWAYMQLINPKIEESFYGAMTSAENVVNLTMSFVAGVVCNRLNDTKLCTVIGLICYMLSVISYLSVEVLPSLDKLLFMGSQTCFGLAMGFTSVSRTHLAMASTEEDRPKAMSFFSIASSIGMSVGPFLTIAAALIAYPGLEYFSGLHLNVYTIPPLIFLICTIIAFFLLITFYDGRLHLHETPSESSILPKKPSKRHFLDFDTPYDKLAVGVCFLTRMVVSSSLLFLIVIGGPYMKTVFSWDSQQLVTANATLFTVIGVAGVLIAISYTKGITQKHLSERAAIVVGMSLVLAFYVLTYPYPFYPSTIPYEVLDNDTVVSYGCSSRFTWCATTPAVNQWVYLITMCSCFSIAIPLMMLNLDILYSKVLGNIKQGAMQGLFLVFGECVNIIGPLIFTTVYEWSGPTYLWQFNIVTISAILFLWFKCYDRMVAASANVNVEEVMHDEFRDVTKITL</sequence>
<feature type="transmembrane region" description="Helical" evidence="5">
    <location>
        <begin position="434"/>
        <end position="452"/>
    </location>
</feature>
<dbReference type="EMBL" id="CAJFDH010000004">
    <property type="protein sequence ID" value="CAD5221073.1"/>
    <property type="molecule type" value="Genomic_DNA"/>
</dbReference>
<evidence type="ECO:0000313" key="7">
    <source>
        <dbReference type="Proteomes" id="UP000614601"/>
    </source>
</evidence>
<feature type="transmembrane region" description="Helical" evidence="5">
    <location>
        <begin position="12"/>
        <end position="34"/>
    </location>
</feature>
<dbReference type="Proteomes" id="UP000783686">
    <property type="component" value="Unassembled WGS sequence"/>
</dbReference>
<feature type="transmembrane region" description="Helical" evidence="5">
    <location>
        <begin position="311"/>
        <end position="330"/>
    </location>
</feature>
<dbReference type="GO" id="GO:0005765">
    <property type="term" value="C:lysosomal membrane"/>
    <property type="evidence" value="ECO:0007669"/>
    <property type="project" value="TreeGrafter"/>
</dbReference>
<evidence type="ECO:0000313" key="6">
    <source>
        <dbReference type="EMBL" id="CAD5221073.1"/>
    </source>
</evidence>
<feature type="transmembrane region" description="Helical" evidence="5">
    <location>
        <begin position="281"/>
        <end position="299"/>
    </location>
</feature>
<dbReference type="OrthoDB" id="370281at2759"/>
<organism evidence="6 7">
    <name type="scientific">Bursaphelenchus okinawaensis</name>
    <dbReference type="NCBI Taxonomy" id="465554"/>
    <lineage>
        <taxon>Eukaryota</taxon>
        <taxon>Metazoa</taxon>
        <taxon>Ecdysozoa</taxon>
        <taxon>Nematoda</taxon>
        <taxon>Chromadorea</taxon>
        <taxon>Rhabditida</taxon>
        <taxon>Tylenchina</taxon>
        <taxon>Tylenchomorpha</taxon>
        <taxon>Aphelenchoidea</taxon>
        <taxon>Aphelenchoididae</taxon>
        <taxon>Bursaphelenchus</taxon>
    </lineage>
</organism>
<evidence type="ECO:0000256" key="2">
    <source>
        <dbReference type="ARBA" id="ARBA00022692"/>
    </source>
</evidence>
<feature type="transmembrane region" description="Helical" evidence="5">
    <location>
        <begin position="238"/>
        <end position="261"/>
    </location>
</feature>
<dbReference type="AlphaFoldDB" id="A0A811KYD5"/>
<keyword evidence="2 5" id="KW-0812">Transmembrane</keyword>
<dbReference type="EMBL" id="CAJFCW020000004">
    <property type="protein sequence ID" value="CAG9114537.1"/>
    <property type="molecule type" value="Genomic_DNA"/>
</dbReference>